<evidence type="ECO:0000313" key="2">
    <source>
        <dbReference type="Proteomes" id="UP000314294"/>
    </source>
</evidence>
<accession>A0A4Z2IIM2</accession>
<keyword evidence="2" id="KW-1185">Reference proteome</keyword>
<name>A0A4Z2IIM2_9TELE</name>
<organism evidence="1 2">
    <name type="scientific">Liparis tanakae</name>
    <name type="common">Tanaka's snailfish</name>
    <dbReference type="NCBI Taxonomy" id="230148"/>
    <lineage>
        <taxon>Eukaryota</taxon>
        <taxon>Metazoa</taxon>
        <taxon>Chordata</taxon>
        <taxon>Craniata</taxon>
        <taxon>Vertebrata</taxon>
        <taxon>Euteleostomi</taxon>
        <taxon>Actinopterygii</taxon>
        <taxon>Neopterygii</taxon>
        <taxon>Teleostei</taxon>
        <taxon>Neoteleostei</taxon>
        <taxon>Acanthomorphata</taxon>
        <taxon>Eupercaria</taxon>
        <taxon>Perciformes</taxon>
        <taxon>Cottioidei</taxon>
        <taxon>Cottales</taxon>
        <taxon>Liparidae</taxon>
        <taxon>Liparis</taxon>
    </lineage>
</organism>
<dbReference type="EMBL" id="SRLO01000079">
    <property type="protein sequence ID" value="TNN77860.1"/>
    <property type="molecule type" value="Genomic_DNA"/>
</dbReference>
<sequence length="66" mass="7494">MWAFSGKGLMLPAGRRNSFVDTSSRGCMLEDLSWSWRFQPDYLLPYEELSGALRTRPTAVALRSIP</sequence>
<evidence type="ECO:0000313" key="1">
    <source>
        <dbReference type="EMBL" id="TNN77860.1"/>
    </source>
</evidence>
<protein>
    <submittedName>
        <fullName evidence="1">Uncharacterized protein</fullName>
    </submittedName>
</protein>
<dbReference type="Proteomes" id="UP000314294">
    <property type="component" value="Unassembled WGS sequence"/>
</dbReference>
<dbReference type="AlphaFoldDB" id="A0A4Z2IIM2"/>
<reference evidence="1 2" key="1">
    <citation type="submission" date="2019-03" db="EMBL/GenBank/DDBJ databases">
        <title>First draft genome of Liparis tanakae, snailfish: a comprehensive survey of snailfish specific genes.</title>
        <authorList>
            <person name="Kim W."/>
            <person name="Song I."/>
            <person name="Jeong J.-H."/>
            <person name="Kim D."/>
            <person name="Kim S."/>
            <person name="Ryu S."/>
            <person name="Song J.Y."/>
            <person name="Lee S.K."/>
        </authorList>
    </citation>
    <scope>NUCLEOTIDE SEQUENCE [LARGE SCALE GENOMIC DNA]</scope>
    <source>
        <tissue evidence="1">Muscle</tissue>
    </source>
</reference>
<comment type="caution">
    <text evidence="1">The sequence shown here is derived from an EMBL/GenBank/DDBJ whole genome shotgun (WGS) entry which is preliminary data.</text>
</comment>
<proteinExistence type="predicted"/>
<gene>
    <name evidence="1" type="ORF">EYF80_011917</name>
</gene>